<reference evidence="2 3" key="1">
    <citation type="submission" date="2019-03" db="EMBL/GenBank/DDBJ databases">
        <title>Genomic Encyclopedia of Type Strains, Phase III (KMG-III): the genomes of soil and plant-associated and newly described type strains.</title>
        <authorList>
            <person name="Whitman W."/>
        </authorList>
    </citation>
    <scope>NUCLEOTIDE SEQUENCE [LARGE SCALE GENOMIC DNA]</scope>
    <source>
        <strain evidence="2 3">CECT 8446</strain>
    </source>
</reference>
<evidence type="ECO:0000313" key="2">
    <source>
        <dbReference type="EMBL" id="TDQ18892.1"/>
    </source>
</evidence>
<keyword evidence="3" id="KW-1185">Reference proteome</keyword>
<dbReference type="EMBL" id="SNYF01000005">
    <property type="protein sequence ID" value="TDQ18892.1"/>
    <property type="molecule type" value="Genomic_DNA"/>
</dbReference>
<accession>A0A4R6TAB9</accession>
<proteinExistence type="predicted"/>
<comment type="caution">
    <text evidence="2">The sequence shown here is derived from an EMBL/GenBank/DDBJ whole genome shotgun (WGS) entry which is preliminary data.</text>
</comment>
<evidence type="ECO:0000313" key="3">
    <source>
        <dbReference type="Proteomes" id="UP000294535"/>
    </source>
</evidence>
<dbReference type="OrthoDB" id="821787at2"/>
<evidence type="ECO:0000256" key="1">
    <source>
        <dbReference type="SAM" id="MobiDB-lite"/>
    </source>
</evidence>
<dbReference type="RefSeq" id="WP_133552713.1">
    <property type="nucleotide sequence ID" value="NZ_SNYF01000005.1"/>
</dbReference>
<protein>
    <submittedName>
        <fullName evidence="2">Uncharacterized protein</fullName>
    </submittedName>
</protein>
<sequence>MKIQKNWISSSFGKANSLLVRSFLFLFFCFLLPGCQFLETKVKEFLLEFNAADGTMNQVIVDGTLFIDGVTTDVTTKDILDLSVSDKEIFITMEFGNDIYFLAVPSVEKTYDLFDEYEGQVMAFTGGGYRTLGGIGNLSNFSVEATDTYEGSGSFGVTAVGEIQLTTGGAIKQFSLQMNFDFDTSRTGGIAGGGGSTGGGSGSTGGTGGSGGTGTCVNEIKAPKLVAYWDQIKPVALATGTGKRIAANQVFSDLKASDVGLFIDATSGGTRYVVQILFTSANLVANKTINFQNGGAGAGLTNAGAIGILYAKNGSVSDDWRTNRDFGKNKNMGTLTIKTVTPKITGTYSFKASGDGYPSLNNQYAEVSGSFCIDP</sequence>
<feature type="region of interest" description="Disordered" evidence="1">
    <location>
        <begin position="191"/>
        <end position="212"/>
    </location>
</feature>
<organism evidence="2 3">
    <name type="scientific">Algoriphagus boseongensis</name>
    <dbReference type="NCBI Taxonomy" id="1442587"/>
    <lineage>
        <taxon>Bacteria</taxon>
        <taxon>Pseudomonadati</taxon>
        <taxon>Bacteroidota</taxon>
        <taxon>Cytophagia</taxon>
        <taxon>Cytophagales</taxon>
        <taxon>Cyclobacteriaceae</taxon>
        <taxon>Algoriphagus</taxon>
    </lineage>
</organism>
<gene>
    <name evidence="2" type="ORF">DFQ04_0703</name>
</gene>
<dbReference type="AlphaFoldDB" id="A0A4R6TAB9"/>
<dbReference type="Proteomes" id="UP000294535">
    <property type="component" value="Unassembled WGS sequence"/>
</dbReference>
<name>A0A4R6TAB9_9BACT</name>